<dbReference type="AlphaFoldDB" id="A0AAW8F3F7"/>
<protein>
    <submittedName>
        <fullName evidence="1">Uncharacterized protein</fullName>
    </submittedName>
</protein>
<organism evidence="1 2">
    <name type="scientific">Streptomyces canus</name>
    <dbReference type="NCBI Taxonomy" id="58343"/>
    <lineage>
        <taxon>Bacteria</taxon>
        <taxon>Bacillati</taxon>
        <taxon>Actinomycetota</taxon>
        <taxon>Actinomycetes</taxon>
        <taxon>Kitasatosporales</taxon>
        <taxon>Streptomycetaceae</taxon>
        <taxon>Streptomyces</taxon>
        <taxon>Streptomyces aurantiacus group</taxon>
    </lineage>
</organism>
<evidence type="ECO:0000313" key="2">
    <source>
        <dbReference type="Proteomes" id="UP001234216"/>
    </source>
</evidence>
<proteinExistence type="predicted"/>
<sequence>MAAQTPHQVRPVHAYLPMRRSAANLWTYDRRRGNHPPEQPYNSSDTNCSIRLSGTFNERIKPKETTSSSPI</sequence>
<name>A0AAW8F3F7_9ACTN</name>
<gene>
    <name evidence="1" type="ORF">QFZ22_000303</name>
</gene>
<dbReference type="EMBL" id="JAUSZV010000001">
    <property type="protein sequence ID" value="MDQ0904318.1"/>
    <property type="molecule type" value="Genomic_DNA"/>
</dbReference>
<dbReference type="Proteomes" id="UP001234216">
    <property type="component" value="Unassembled WGS sequence"/>
</dbReference>
<comment type="caution">
    <text evidence="1">The sequence shown here is derived from an EMBL/GenBank/DDBJ whole genome shotgun (WGS) entry which is preliminary data.</text>
</comment>
<evidence type="ECO:0000313" key="1">
    <source>
        <dbReference type="EMBL" id="MDQ0904318.1"/>
    </source>
</evidence>
<reference evidence="1" key="1">
    <citation type="submission" date="2023-07" db="EMBL/GenBank/DDBJ databases">
        <title>Comparative genomics of wheat-associated soil bacteria to identify genetic determinants of phenazine resistance.</title>
        <authorList>
            <person name="Mouncey N."/>
        </authorList>
    </citation>
    <scope>NUCLEOTIDE SEQUENCE</scope>
    <source>
        <strain evidence="1">V4I22</strain>
    </source>
</reference>
<accession>A0AAW8F3F7</accession>